<dbReference type="InterPro" id="IPR038589">
    <property type="entry name" value="Spt4_dom_sf"/>
</dbReference>
<dbReference type="GO" id="GO:0003899">
    <property type="term" value="F:DNA-directed RNA polymerase activity"/>
    <property type="evidence" value="ECO:0007669"/>
    <property type="project" value="UniProtKB-EC"/>
</dbReference>
<keyword evidence="3" id="KW-0548">Nucleotidyltransferase</keyword>
<dbReference type="InterPro" id="IPR022800">
    <property type="entry name" value="Spt4/RpoE2_Znf"/>
</dbReference>
<gene>
    <name evidence="3" type="primary">rpoE2</name>
</gene>
<name>A0A075FUU6_9EURY</name>
<feature type="domain" description="Spt4/RpoE2 zinc finger" evidence="2">
    <location>
        <begin position="5"/>
        <end position="70"/>
    </location>
</feature>
<dbReference type="SUPFAM" id="SSF63393">
    <property type="entry name" value="RNA polymerase subunits"/>
    <property type="match status" value="1"/>
</dbReference>
<accession>A0A075FUU6</accession>
<evidence type="ECO:0000313" key="3">
    <source>
        <dbReference type="EMBL" id="AIE95138.1"/>
    </source>
</evidence>
<dbReference type="Pfam" id="PF06093">
    <property type="entry name" value="Spt4"/>
    <property type="match status" value="1"/>
</dbReference>
<dbReference type="GO" id="GO:0000428">
    <property type="term" value="C:DNA-directed RNA polymerase complex"/>
    <property type="evidence" value="ECO:0007669"/>
    <property type="project" value="UniProtKB-KW"/>
</dbReference>
<keyword evidence="3" id="KW-0240">DNA-directed RNA polymerase</keyword>
<dbReference type="PANTHER" id="PTHR40704">
    <property type="entry name" value="TRANSCRIPTION ELONGATION FACTOR SPT4"/>
    <property type="match status" value="1"/>
</dbReference>
<protein>
    <submittedName>
        <fullName evidence="3">DNA-directed RNA polymerase subunit E (RpoE2)</fullName>
        <ecNumber evidence="3">2.7.7.6</ecNumber>
    </submittedName>
</protein>
<dbReference type="AlphaFoldDB" id="A0A075FUU6"/>
<dbReference type="EC" id="2.7.7.6" evidence="3"/>
<dbReference type="Gene3D" id="2.20.28.90">
    <property type="match status" value="1"/>
</dbReference>
<reference evidence="3" key="1">
    <citation type="journal article" date="2014" name="Genome Biol. Evol.">
        <title>Pangenome evidence for extensive interdomain horizontal transfer affecting lineage core and shell genes in uncultured planktonic thaumarchaeota and euryarchaeota.</title>
        <authorList>
            <person name="Deschamps P."/>
            <person name="Zivanovic Y."/>
            <person name="Moreira D."/>
            <person name="Rodriguez-Valera F."/>
            <person name="Lopez-Garcia P."/>
        </authorList>
    </citation>
    <scope>NUCLEOTIDE SEQUENCE</scope>
</reference>
<dbReference type="SMART" id="SM01389">
    <property type="entry name" value="Spt4"/>
    <property type="match status" value="1"/>
</dbReference>
<dbReference type="InterPro" id="IPR029040">
    <property type="entry name" value="RPABC4/Spt4"/>
</dbReference>
<sequence>MVKQPFACGECNRILPDPEKKSDPPQCMHCPSAPVTTDWQGFVVIMHPERSEVAKRLNVTEAGNYALKVNIR</sequence>
<evidence type="ECO:0000259" key="2">
    <source>
        <dbReference type="SMART" id="SM01389"/>
    </source>
</evidence>
<keyword evidence="1" id="KW-0804">Transcription</keyword>
<organism evidence="3">
    <name type="scientific">uncultured marine group II/III euryarchaeote AD1000_58_D12</name>
    <dbReference type="NCBI Taxonomy" id="1457789"/>
    <lineage>
        <taxon>Archaea</taxon>
        <taxon>Methanobacteriati</taxon>
        <taxon>Methanobacteriota</taxon>
        <taxon>environmental samples</taxon>
    </lineage>
</organism>
<dbReference type="PANTHER" id="PTHR40704:SF1">
    <property type="entry name" value="TRANSCRIPTION ELONGATION FACTOR SPT4"/>
    <property type="match status" value="1"/>
</dbReference>
<dbReference type="InterPro" id="IPR007178">
    <property type="entry name" value="Spt4_arch"/>
</dbReference>
<dbReference type="EMBL" id="KF900441">
    <property type="protein sequence ID" value="AIE95138.1"/>
    <property type="molecule type" value="Genomic_DNA"/>
</dbReference>
<evidence type="ECO:0000256" key="1">
    <source>
        <dbReference type="ARBA" id="ARBA00023163"/>
    </source>
</evidence>
<keyword evidence="3" id="KW-0808">Transferase</keyword>
<proteinExistence type="predicted"/>
<dbReference type="GO" id="GO:0006355">
    <property type="term" value="P:regulation of DNA-templated transcription"/>
    <property type="evidence" value="ECO:0007669"/>
    <property type="project" value="InterPro"/>
</dbReference>
<dbReference type="NCBIfam" id="NF041664">
    <property type="entry name" value="RNAP_arch_Epp"/>
    <property type="match status" value="1"/>
</dbReference>